<evidence type="ECO:0000313" key="2">
    <source>
        <dbReference type="Proteomes" id="UP000054988"/>
    </source>
</evidence>
<proteinExistence type="predicted"/>
<accession>A0A0W0FEZ2</accession>
<dbReference type="EMBL" id="LATX01002023">
    <property type="protein sequence ID" value="KTB34903.1"/>
    <property type="molecule type" value="Genomic_DNA"/>
</dbReference>
<reference evidence="1 2" key="1">
    <citation type="submission" date="2015-12" db="EMBL/GenBank/DDBJ databases">
        <title>Draft genome sequence of Moniliophthora roreri, the causal agent of frosty pod rot of cacao.</title>
        <authorList>
            <person name="Aime M.C."/>
            <person name="Diaz-Valderrama J.R."/>
            <person name="Kijpornyongpan T."/>
            <person name="Phillips-Mora W."/>
        </authorList>
    </citation>
    <scope>NUCLEOTIDE SEQUENCE [LARGE SCALE GENOMIC DNA]</scope>
    <source>
        <strain evidence="1 2">MCA 2952</strain>
    </source>
</reference>
<organism evidence="1 2">
    <name type="scientific">Moniliophthora roreri</name>
    <name type="common">Frosty pod rot fungus</name>
    <name type="synonym">Monilia roreri</name>
    <dbReference type="NCBI Taxonomy" id="221103"/>
    <lineage>
        <taxon>Eukaryota</taxon>
        <taxon>Fungi</taxon>
        <taxon>Dikarya</taxon>
        <taxon>Basidiomycota</taxon>
        <taxon>Agaricomycotina</taxon>
        <taxon>Agaricomycetes</taxon>
        <taxon>Agaricomycetidae</taxon>
        <taxon>Agaricales</taxon>
        <taxon>Marasmiineae</taxon>
        <taxon>Marasmiaceae</taxon>
        <taxon>Moniliophthora</taxon>
    </lineage>
</organism>
<protein>
    <submittedName>
        <fullName evidence="1">Uncharacterized protein</fullName>
    </submittedName>
</protein>
<sequence length="240" mass="26976">MPSDFWRCLTGTKTDGMNHFLLIELALEIHKEAQNATSRRKDLICLAREVIGVAIIVEEKTKAMTEEERSSLQSCLGGLGRTIDSILEFMKGPIDENQFDMRMQVYTQELQDARNRFPPDNTLDHSLGRLSKLLDGFQLLLAPFQQLLVRVQPDRTESAVTDPHPPSLIFTPSSAQPASMVQAFPQREITRVISDAGPSTNSVASPAEVHYPKTQHIAYNTFVFGSNNVTHNYGNREEFE</sequence>
<gene>
    <name evidence="1" type="ORF">WG66_12536</name>
</gene>
<name>A0A0W0FEZ2_MONRR</name>
<dbReference type="Proteomes" id="UP000054988">
    <property type="component" value="Unassembled WGS sequence"/>
</dbReference>
<comment type="caution">
    <text evidence="1">The sequence shown here is derived from an EMBL/GenBank/DDBJ whole genome shotgun (WGS) entry which is preliminary data.</text>
</comment>
<dbReference type="AlphaFoldDB" id="A0A0W0FEZ2"/>
<evidence type="ECO:0000313" key="1">
    <source>
        <dbReference type="EMBL" id="KTB34903.1"/>
    </source>
</evidence>